<proteinExistence type="predicted"/>
<protein>
    <submittedName>
        <fullName evidence="2">Unannotated protein</fullName>
    </submittedName>
</protein>
<accession>A0A6J6CNA9</accession>
<keyword evidence="1" id="KW-0472">Membrane</keyword>
<dbReference type="Pfam" id="PF11292">
    <property type="entry name" value="DUF3093"/>
    <property type="match status" value="1"/>
</dbReference>
<dbReference type="EMBL" id="CAEZTD010000008">
    <property type="protein sequence ID" value="CAB4553082.1"/>
    <property type="molecule type" value="Genomic_DNA"/>
</dbReference>
<feature type="transmembrane region" description="Helical" evidence="1">
    <location>
        <begin position="15"/>
        <end position="33"/>
    </location>
</feature>
<feature type="transmembrane region" description="Helical" evidence="1">
    <location>
        <begin position="39"/>
        <end position="57"/>
    </location>
</feature>
<reference evidence="2" key="1">
    <citation type="submission" date="2020-05" db="EMBL/GenBank/DDBJ databases">
        <authorList>
            <person name="Chiriac C."/>
            <person name="Salcher M."/>
            <person name="Ghai R."/>
            <person name="Kavagutti S V."/>
        </authorList>
    </citation>
    <scope>NUCLEOTIDE SEQUENCE</scope>
</reference>
<dbReference type="InterPro" id="IPR021443">
    <property type="entry name" value="DUF3093"/>
</dbReference>
<evidence type="ECO:0000313" key="2">
    <source>
        <dbReference type="EMBL" id="CAB4553082.1"/>
    </source>
</evidence>
<evidence type="ECO:0000256" key="1">
    <source>
        <dbReference type="SAM" id="Phobius"/>
    </source>
</evidence>
<organism evidence="2">
    <name type="scientific">freshwater metagenome</name>
    <dbReference type="NCBI Taxonomy" id="449393"/>
    <lineage>
        <taxon>unclassified sequences</taxon>
        <taxon>metagenomes</taxon>
        <taxon>ecological metagenomes</taxon>
    </lineage>
</organism>
<dbReference type="AlphaFoldDB" id="A0A6J6CNA9"/>
<keyword evidence="1" id="KW-1133">Transmembrane helix</keyword>
<name>A0A6J6CNA9_9ZZZZ</name>
<gene>
    <name evidence="2" type="ORF">UFOPK1591_00182</name>
</gene>
<sequence length="149" mass="16582">MEIVKIYREALRPSVGIYLIIALLVPIIILTAAPFSLPLGIALAAFVFLGISVLLVVRAPRIEVNEANFRAGKATIERKFIGAVSAFSGQHAREQRGVKLDARAWTLFRGYIDPVVKVELTDPNDPTPYWLISTRRPMELAQALRTNQK</sequence>
<keyword evidence="1" id="KW-0812">Transmembrane</keyword>